<dbReference type="SUPFAM" id="SSF53474">
    <property type="entry name" value="alpha/beta-Hydrolases"/>
    <property type="match status" value="1"/>
</dbReference>
<dbReference type="Gene3D" id="3.40.50.1820">
    <property type="entry name" value="alpha/beta hydrolase"/>
    <property type="match status" value="1"/>
</dbReference>
<dbReference type="InterPro" id="IPR029058">
    <property type="entry name" value="AB_hydrolase_fold"/>
</dbReference>
<accession>A0A1X7L3Y0</accession>
<protein>
    <recommendedName>
        <fullName evidence="3">Alpha/beta hydrolase family protein</fullName>
    </recommendedName>
</protein>
<keyword evidence="2" id="KW-1185">Reference proteome</keyword>
<dbReference type="RefSeq" id="WP_085545582.1">
    <property type="nucleotide sequence ID" value="NZ_FXBB01000046.1"/>
</dbReference>
<dbReference type="Proteomes" id="UP000193355">
    <property type="component" value="Unassembled WGS sequence"/>
</dbReference>
<dbReference type="STRING" id="561720.SAMN06275492_14611"/>
<organism evidence="1 2">
    <name type="scientific">Dethiosulfovibrio salsuginis</name>
    <dbReference type="NCBI Taxonomy" id="561720"/>
    <lineage>
        <taxon>Bacteria</taxon>
        <taxon>Thermotogati</taxon>
        <taxon>Synergistota</taxon>
        <taxon>Synergistia</taxon>
        <taxon>Synergistales</taxon>
        <taxon>Dethiosulfovibrionaceae</taxon>
        <taxon>Dethiosulfovibrio</taxon>
    </lineage>
</organism>
<dbReference type="EMBL" id="FXBB01000046">
    <property type="protein sequence ID" value="SMG48588.1"/>
    <property type="molecule type" value="Genomic_DNA"/>
</dbReference>
<evidence type="ECO:0000313" key="1">
    <source>
        <dbReference type="EMBL" id="SMG48588.1"/>
    </source>
</evidence>
<evidence type="ECO:0000313" key="2">
    <source>
        <dbReference type="Proteomes" id="UP000193355"/>
    </source>
</evidence>
<sequence length="267" mass="29695">MSFIEARGSYGDKTVRITAVEGENPSRVICLFHGVYGAASRKEGDKYWLLANKLAKGASVCLIETSRKVRDKWGFSDPQMWVQSAFSGKTYRQELYDQMSGLAEVRRSFVGLPVCLWGFSLGGINSLIIAGRQAEALVLEEGFTPPEVGEIEGVIVSGSGDSLKPQSSFHMDLPIIDSICDREVLHRACRSIDRGWARFFWGDMDGTFDRDSAYRLFELTGTEDKAFHVVPGADHSFRNLEGVPSSEPLDYMIDRLQVRQLQGQPGV</sequence>
<proteinExistence type="predicted"/>
<dbReference type="AlphaFoldDB" id="A0A1X7L3Y0"/>
<name>A0A1X7L3Y0_9BACT</name>
<reference evidence="2" key="1">
    <citation type="submission" date="2017-04" db="EMBL/GenBank/DDBJ databases">
        <authorList>
            <person name="Varghese N."/>
            <person name="Submissions S."/>
        </authorList>
    </citation>
    <scope>NUCLEOTIDE SEQUENCE [LARGE SCALE GENOMIC DNA]</scope>
    <source>
        <strain evidence="2">USBA 82</strain>
    </source>
</reference>
<gene>
    <name evidence="1" type="ORF">SAMN06275492_14611</name>
</gene>
<evidence type="ECO:0008006" key="3">
    <source>
        <dbReference type="Google" id="ProtNLM"/>
    </source>
</evidence>
<dbReference type="OrthoDB" id="4054at2"/>